<evidence type="ECO:0000256" key="1">
    <source>
        <dbReference type="ARBA" id="ARBA00022664"/>
    </source>
</evidence>
<feature type="non-terminal residue" evidence="5">
    <location>
        <position position="1"/>
    </location>
</feature>
<feature type="domain" description="CCHC-type" evidence="4">
    <location>
        <begin position="219"/>
        <end position="233"/>
    </location>
</feature>
<dbReference type="GeneID" id="18840665"/>
<evidence type="ECO:0000259" key="4">
    <source>
        <dbReference type="PROSITE" id="PS50158"/>
    </source>
</evidence>
<dbReference type="Pfam" id="PF00098">
    <property type="entry name" value="zf-CCHC"/>
    <property type="match status" value="1"/>
</dbReference>
<dbReference type="PANTHER" id="PTHR15503:SF22">
    <property type="entry name" value="TRANSPOSON TY3-I GAG POLYPROTEIN"/>
    <property type="match status" value="1"/>
</dbReference>
<gene>
    <name evidence="5" type="ORF">DICSQDRAFT_17874</name>
</gene>
<feature type="compositionally biased region" description="Low complexity" evidence="3">
    <location>
        <begin position="178"/>
        <end position="197"/>
    </location>
</feature>
<dbReference type="EMBL" id="JH719452">
    <property type="protein sequence ID" value="EJF57411.1"/>
    <property type="molecule type" value="Genomic_DNA"/>
</dbReference>
<dbReference type="InterPro" id="IPR005162">
    <property type="entry name" value="Retrotrans_gag_dom"/>
</dbReference>
<feature type="region of interest" description="Disordered" evidence="3">
    <location>
        <begin position="178"/>
        <end position="203"/>
    </location>
</feature>
<evidence type="ECO:0000313" key="6">
    <source>
        <dbReference type="Proteomes" id="UP000053319"/>
    </source>
</evidence>
<accession>R7SMP7</accession>
<name>R7SMP7_DICSQ</name>
<dbReference type="Gene3D" id="4.10.60.10">
    <property type="entry name" value="Zinc finger, CCHC-type"/>
    <property type="match status" value="1"/>
</dbReference>
<dbReference type="Proteomes" id="UP000053319">
    <property type="component" value="Unassembled WGS sequence"/>
</dbReference>
<keyword evidence="2" id="KW-0862">Zinc</keyword>
<dbReference type="SUPFAM" id="SSF57756">
    <property type="entry name" value="Retrovirus zinc finger-like domains"/>
    <property type="match status" value="1"/>
</dbReference>
<dbReference type="RefSeq" id="XP_007369915.1">
    <property type="nucleotide sequence ID" value="XM_007369853.1"/>
</dbReference>
<protein>
    <recommendedName>
        <fullName evidence="4">CCHC-type domain-containing protein</fullName>
    </recommendedName>
</protein>
<feature type="non-terminal residue" evidence="5">
    <location>
        <position position="236"/>
    </location>
</feature>
<keyword evidence="1" id="KW-0507">mRNA processing</keyword>
<dbReference type="GO" id="GO:0003676">
    <property type="term" value="F:nucleic acid binding"/>
    <property type="evidence" value="ECO:0007669"/>
    <property type="project" value="InterPro"/>
</dbReference>
<dbReference type="GO" id="GO:0008270">
    <property type="term" value="F:zinc ion binding"/>
    <property type="evidence" value="ECO:0007669"/>
    <property type="project" value="UniProtKB-KW"/>
</dbReference>
<dbReference type="PANTHER" id="PTHR15503">
    <property type="entry name" value="LDOC1 RELATED"/>
    <property type="match status" value="1"/>
</dbReference>
<evidence type="ECO:0000313" key="5">
    <source>
        <dbReference type="EMBL" id="EJF57411.1"/>
    </source>
</evidence>
<dbReference type="InterPro" id="IPR032567">
    <property type="entry name" value="RTL1-rel"/>
</dbReference>
<dbReference type="OMA" id="ANNDNRC"/>
<dbReference type="Pfam" id="PF03732">
    <property type="entry name" value="Retrotrans_gag"/>
    <property type="match status" value="1"/>
</dbReference>
<evidence type="ECO:0000256" key="2">
    <source>
        <dbReference type="PROSITE-ProRule" id="PRU00047"/>
    </source>
</evidence>
<dbReference type="InterPro" id="IPR001878">
    <property type="entry name" value="Znf_CCHC"/>
</dbReference>
<dbReference type="SMART" id="SM00343">
    <property type="entry name" value="ZnF_C2HC"/>
    <property type="match status" value="1"/>
</dbReference>
<proteinExistence type="predicted"/>
<organism evidence="5 6">
    <name type="scientific">Dichomitus squalens (strain LYAD-421)</name>
    <name type="common">Western red white-rot fungus</name>
    <dbReference type="NCBI Taxonomy" id="732165"/>
    <lineage>
        <taxon>Eukaryota</taxon>
        <taxon>Fungi</taxon>
        <taxon>Dikarya</taxon>
        <taxon>Basidiomycota</taxon>
        <taxon>Agaricomycotina</taxon>
        <taxon>Agaricomycetes</taxon>
        <taxon>Polyporales</taxon>
        <taxon>Polyporaceae</taxon>
        <taxon>Dichomitus</taxon>
    </lineage>
</organism>
<reference evidence="5 6" key="1">
    <citation type="journal article" date="2012" name="Science">
        <title>The Paleozoic origin of enzymatic lignin decomposition reconstructed from 31 fungal genomes.</title>
        <authorList>
            <person name="Floudas D."/>
            <person name="Binder M."/>
            <person name="Riley R."/>
            <person name="Barry K."/>
            <person name="Blanchette R.A."/>
            <person name="Henrissat B."/>
            <person name="Martinez A.T."/>
            <person name="Otillar R."/>
            <person name="Spatafora J.W."/>
            <person name="Yadav J.S."/>
            <person name="Aerts A."/>
            <person name="Benoit I."/>
            <person name="Boyd A."/>
            <person name="Carlson A."/>
            <person name="Copeland A."/>
            <person name="Coutinho P.M."/>
            <person name="de Vries R.P."/>
            <person name="Ferreira P."/>
            <person name="Findley K."/>
            <person name="Foster B."/>
            <person name="Gaskell J."/>
            <person name="Glotzer D."/>
            <person name="Gorecki P."/>
            <person name="Heitman J."/>
            <person name="Hesse C."/>
            <person name="Hori C."/>
            <person name="Igarashi K."/>
            <person name="Jurgens J.A."/>
            <person name="Kallen N."/>
            <person name="Kersten P."/>
            <person name="Kohler A."/>
            <person name="Kuees U."/>
            <person name="Kumar T.K.A."/>
            <person name="Kuo A."/>
            <person name="LaButti K."/>
            <person name="Larrondo L.F."/>
            <person name="Lindquist E."/>
            <person name="Ling A."/>
            <person name="Lombard V."/>
            <person name="Lucas S."/>
            <person name="Lundell T."/>
            <person name="Martin R."/>
            <person name="McLaughlin D.J."/>
            <person name="Morgenstern I."/>
            <person name="Morin E."/>
            <person name="Murat C."/>
            <person name="Nagy L.G."/>
            <person name="Nolan M."/>
            <person name="Ohm R.A."/>
            <person name="Patyshakuliyeva A."/>
            <person name="Rokas A."/>
            <person name="Ruiz-Duenas F.J."/>
            <person name="Sabat G."/>
            <person name="Salamov A."/>
            <person name="Samejima M."/>
            <person name="Schmutz J."/>
            <person name="Slot J.C."/>
            <person name="St John F."/>
            <person name="Stenlid J."/>
            <person name="Sun H."/>
            <person name="Sun S."/>
            <person name="Syed K."/>
            <person name="Tsang A."/>
            <person name="Wiebenga A."/>
            <person name="Young D."/>
            <person name="Pisabarro A."/>
            <person name="Eastwood D.C."/>
            <person name="Martin F."/>
            <person name="Cullen D."/>
            <person name="Grigoriev I.V."/>
            <person name="Hibbett D.S."/>
        </authorList>
    </citation>
    <scope>NUCLEOTIDE SEQUENCE [LARGE SCALE GENOMIC DNA]</scope>
    <source>
        <strain evidence="5 6">LYAD-421 SS1</strain>
    </source>
</reference>
<dbReference type="AlphaFoldDB" id="R7SMP7"/>
<keyword evidence="2" id="KW-0479">Metal-binding</keyword>
<dbReference type="HOGENOM" id="CLU_000384_30_3_1"/>
<keyword evidence="2" id="KW-0863">Zinc-finger</keyword>
<dbReference type="GO" id="GO:0006397">
    <property type="term" value="P:mRNA processing"/>
    <property type="evidence" value="ECO:0007669"/>
    <property type="project" value="UniProtKB-KW"/>
</dbReference>
<evidence type="ECO:0000256" key="3">
    <source>
        <dbReference type="SAM" id="MobiDB-lite"/>
    </source>
</evidence>
<dbReference type="KEGG" id="dsq:DICSQDRAFT_17874"/>
<dbReference type="PROSITE" id="PS50158">
    <property type="entry name" value="ZF_CCHC"/>
    <property type="match status" value="1"/>
</dbReference>
<dbReference type="InterPro" id="IPR036875">
    <property type="entry name" value="Znf_CCHC_sf"/>
</dbReference>
<sequence>QPSDFSGDRLEASAFLNTCRTYLRVNKDAYPDDEDKVIFVLSFLVGGTAAPWREAREEDTFTVVSGKEKGFGTFNDFVTEFKKAFEPLSPTSDAITKLKALKQTGLAEDYVALFRPLAARSGVKELEVLSDYFLSGLSAGLVRNILSAQTLPTDIEGYYTLAVRLDLQWRKATEYAKASKPSQSTSTSSKPTGSNPSNPVRLRKLTDEERALLTSKGACFRCREVGHIAQKCPLRG</sequence>